<evidence type="ECO:0008006" key="5">
    <source>
        <dbReference type="Google" id="ProtNLM"/>
    </source>
</evidence>
<reference evidence="3 4" key="1">
    <citation type="submission" date="2010-10" db="EMBL/GenBank/DDBJ databases">
        <authorList>
            <person name="Muzny D."/>
            <person name="Qin X."/>
            <person name="Deng J."/>
            <person name="Jiang H."/>
            <person name="Liu Y."/>
            <person name="Qu J."/>
            <person name="Song X.-Z."/>
            <person name="Zhang L."/>
            <person name="Thornton R."/>
            <person name="Coyle M."/>
            <person name="Francisco L."/>
            <person name="Jackson L."/>
            <person name="Javaid M."/>
            <person name="Korchina V."/>
            <person name="Kovar C."/>
            <person name="Mata R."/>
            <person name="Mathew T."/>
            <person name="Ngo R."/>
            <person name="Nguyen L."/>
            <person name="Nguyen N."/>
            <person name="Okwuonu G."/>
            <person name="Ongeri F."/>
            <person name="Pham C."/>
            <person name="Simmons D."/>
            <person name="Wilczek-Boney K."/>
            <person name="Hale W."/>
            <person name="Jakkamsetti A."/>
            <person name="Pham P."/>
            <person name="Ruth R."/>
            <person name="San Lucas F."/>
            <person name="Warren J."/>
            <person name="Zhang J."/>
            <person name="Zhao Z."/>
            <person name="Zhou C."/>
            <person name="Zhu D."/>
            <person name="Lee S."/>
            <person name="Bess C."/>
            <person name="Blankenburg K."/>
            <person name="Forbes L."/>
            <person name="Fu Q."/>
            <person name="Gubbala S."/>
            <person name="Hirani K."/>
            <person name="Jayaseelan J.C."/>
            <person name="Lara F."/>
            <person name="Munidasa M."/>
            <person name="Palculict T."/>
            <person name="Patil S."/>
            <person name="Pu L.-L."/>
            <person name="Saada N."/>
            <person name="Tang L."/>
            <person name="Weissenberger G."/>
            <person name="Zhu Y."/>
            <person name="Hemphill L."/>
            <person name="Shang Y."/>
            <person name="Youmans B."/>
            <person name="Ayvaz T."/>
            <person name="Ross M."/>
            <person name="Santibanez J."/>
            <person name="Aqrawi P."/>
            <person name="Gross S."/>
            <person name="Joshi V."/>
            <person name="Fowler G."/>
            <person name="Nazareth L."/>
            <person name="Reid J."/>
            <person name="Worley K."/>
            <person name="Petrosino J."/>
            <person name="Highlander S."/>
            <person name="Gibbs R."/>
        </authorList>
    </citation>
    <scope>NUCLEOTIDE SEQUENCE [LARGE SCALE GENOMIC DNA]</scope>
    <source>
        <strain evidence="3 4">ATCC 33574</strain>
    </source>
</reference>
<dbReference type="EMBL" id="AEPD01000012">
    <property type="protein sequence ID" value="EFU31471.1"/>
    <property type="molecule type" value="Genomic_DNA"/>
</dbReference>
<dbReference type="Proteomes" id="UP000003112">
    <property type="component" value="Unassembled WGS sequence"/>
</dbReference>
<dbReference type="InterPro" id="IPR013728">
    <property type="entry name" value="BT_3987-like_N"/>
</dbReference>
<evidence type="ECO:0000313" key="4">
    <source>
        <dbReference type="Proteomes" id="UP000003112"/>
    </source>
</evidence>
<sequence>MLTPFNSFNSKVELAKLKKIQTIEQPFQMIMKQNMMKSVLALFATTLLLAATSCENGDIEFADYKYQTVYFANQTPIRTITLGTDEHPNELDNQHKFKLFATCGGVWTNKQDRKLEIAVDNSLCDGITFEDGSPVVPLPQEYYTLASHTITIPAGQLMGGVEVQLTDAFFADPKATGVHYVLPMRIVGSQDSILVGKAKPTSPNPYRLNAADWDVVPHDYVLYALKYKNKYHGAWLSHGTDEIDLNGVVTTVVRGNQYREKDETRYLRTVGLDKSTYELSTQVDVDTTKYDDKAKKMVTVREKKTLKCTLELTFDASDNCTVRVATPGCEGSGTGKWEFEGAKKAWNNADHDQISLDYTVTYHYTDDGRPRYKTFKSKDILVMKTRENRREDFAYKLK</sequence>
<dbReference type="AlphaFoldDB" id="E6K4Q2"/>
<dbReference type="Pfam" id="PF18620">
    <property type="entry name" value="DUF5627"/>
    <property type="match status" value="1"/>
</dbReference>
<dbReference type="HOGENOM" id="CLU_074809_0_0_10"/>
<protein>
    <recommendedName>
        <fullName evidence="5">DUF1735 domain-containing protein</fullName>
    </recommendedName>
</protein>
<accession>E6K4Q2</accession>
<evidence type="ECO:0000313" key="3">
    <source>
        <dbReference type="EMBL" id="EFU31471.1"/>
    </source>
</evidence>
<dbReference type="eggNOG" id="ENOG502Z7NF">
    <property type="taxonomic scope" value="Bacteria"/>
</dbReference>
<dbReference type="Gene3D" id="2.60.40.1740">
    <property type="entry name" value="hypothetical protein (bacova_03559)"/>
    <property type="match status" value="1"/>
</dbReference>
<feature type="domain" description="DUF5627" evidence="2">
    <location>
        <begin position="230"/>
        <end position="387"/>
    </location>
</feature>
<dbReference type="STRING" id="873513.HMPREF6485_0586"/>
<keyword evidence="4" id="KW-1185">Reference proteome</keyword>
<gene>
    <name evidence="3" type="ORF">HMPREF6485_0586</name>
</gene>
<evidence type="ECO:0000259" key="1">
    <source>
        <dbReference type="Pfam" id="PF08522"/>
    </source>
</evidence>
<dbReference type="Pfam" id="PF08522">
    <property type="entry name" value="BT_3987-like_N"/>
    <property type="match status" value="1"/>
</dbReference>
<proteinExistence type="predicted"/>
<comment type="caution">
    <text evidence="3">The sequence shown here is derived from an EMBL/GenBank/DDBJ whole genome shotgun (WGS) entry which is preliminary data.</text>
</comment>
<evidence type="ECO:0000259" key="2">
    <source>
        <dbReference type="Pfam" id="PF18620"/>
    </source>
</evidence>
<dbReference type="Gene3D" id="2.40.128.420">
    <property type="match status" value="1"/>
</dbReference>
<organism evidence="3 4">
    <name type="scientific">Segatella buccae ATCC 33574</name>
    <dbReference type="NCBI Taxonomy" id="873513"/>
    <lineage>
        <taxon>Bacteria</taxon>
        <taxon>Pseudomonadati</taxon>
        <taxon>Bacteroidota</taxon>
        <taxon>Bacteroidia</taxon>
        <taxon>Bacteroidales</taxon>
        <taxon>Prevotellaceae</taxon>
        <taxon>Segatella</taxon>
    </lineage>
</organism>
<name>E6K4Q2_9BACT</name>
<feature type="domain" description="BT-3987-like N-terminal" evidence="1">
    <location>
        <begin position="66"/>
        <end position="192"/>
    </location>
</feature>
<dbReference type="InterPro" id="IPR040580">
    <property type="entry name" value="DUF5627"/>
</dbReference>